<dbReference type="STRING" id="658172.CKC_00990"/>
<sequence>MLNFMFGFTTCFLLFYAIFIFLEAWYGEQK</sequence>
<reference evidence="4" key="1">
    <citation type="submission" date="2010-11" db="EMBL/GenBank/DDBJ databases">
        <title>Complete genome sequence of Candidatus Liberibacter solanacearum CLso-ZC1.</title>
        <authorList>
            <person name="Lin H."/>
            <person name="Doddapaneni H.V."/>
            <person name="Lou B."/>
            <person name="Civerolo E.L."/>
            <person name="Chen C."/>
            <person name="Duan Y."/>
            <person name="Zhou L."/>
            <person name="Glynn J."/>
        </authorList>
    </citation>
    <scope>NUCLEOTIDE SEQUENCE [LARGE SCALE GENOMIC DNA]</scope>
    <source>
        <strain evidence="4">CLso-ZC1</strain>
    </source>
</reference>
<accession>E4UC59</accession>
<dbReference type="KEGG" id="lso:CKC_05855"/>
<gene>
    <name evidence="2" type="ordered locus">CKC_00990</name>
    <name evidence="3" type="ordered locus">CKC_05855</name>
</gene>
<keyword evidence="1" id="KW-0812">Transmembrane</keyword>
<proteinExistence type="predicted"/>
<reference evidence="2 4" key="3">
    <citation type="journal article" date="2011" name="PLoS ONE">
        <title>The Complete Genome Sequence of 'Candidatus Liberibacter solanacearum', the Bacterium Associated with Potato Zebra Chip Disease.</title>
        <authorList>
            <person name="Lin H."/>
            <person name="Lou B."/>
            <person name="Glynn J.M."/>
            <person name="Doddapaneni H."/>
            <person name="Civerolo E.L."/>
            <person name="Chen C."/>
            <person name="Duan Y."/>
            <person name="Zhou L."/>
            <person name="Vahling C.M."/>
        </authorList>
    </citation>
    <scope>NUCLEOTIDE SEQUENCE [LARGE SCALE GENOMIC DNA]</scope>
    <source>
        <strain evidence="2 4">CLso-ZC1</strain>
    </source>
</reference>
<dbReference type="Proteomes" id="UP000007038">
    <property type="component" value="Chromosome"/>
</dbReference>
<evidence type="ECO:0000313" key="4">
    <source>
        <dbReference type="Proteomes" id="UP000007038"/>
    </source>
</evidence>
<evidence type="ECO:0000313" key="3">
    <source>
        <dbReference type="EMBL" id="ADR52916.1"/>
    </source>
</evidence>
<dbReference type="HOGENOM" id="CLU_3404204_0_0_5"/>
<dbReference type="EMBL" id="CP002371">
    <property type="protein sequence ID" value="ADR52916.1"/>
    <property type="molecule type" value="Genomic_DNA"/>
</dbReference>
<dbReference type="AlphaFoldDB" id="E4UC59"/>
<dbReference type="EMBL" id="CP002371">
    <property type="protein sequence ID" value="ADR51949.1"/>
    <property type="molecule type" value="Genomic_DNA"/>
</dbReference>
<name>E4UC59_LIBSC</name>
<reference key="2">
    <citation type="submission" date="2010-11" db="EMBL/GenBank/DDBJ databases">
        <authorList>
            <person name="Lin H."/>
            <person name="Doddapaneni H.V."/>
            <person name="Lou B."/>
            <person name="Civerolo E.L."/>
            <person name="Chen C."/>
            <person name="Duan Y."/>
            <person name="Zhou L."/>
            <person name="Glynn J."/>
        </authorList>
    </citation>
    <scope>NUCLEOTIDE SEQUENCE</scope>
    <source>
        <strain>CLso-ZC1</strain>
    </source>
</reference>
<protein>
    <submittedName>
        <fullName evidence="2">Uncharacterized protein</fullName>
    </submittedName>
</protein>
<keyword evidence="1" id="KW-0472">Membrane</keyword>
<keyword evidence="1" id="KW-1133">Transmembrane helix</keyword>
<evidence type="ECO:0000256" key="1">
    <source>
        <dbReference type="SAM" id="Phobius"/>
    </source>
</evidence>
<dbReference type="KEGG" id="lso:CKC_00990"/>
<organism evidence="2 4">
    <name type="scientific">Liberibacter solanacearum (strain CLso-ZC1)</name>
    <dbReference type="NCBI Taxonomy" id="658172"/>
    <lineage>
        <taxon>Bacteria</taxon>
        <taxon>Pseudomonadati</taxon>
        <taxon>Pseudomonadota</taxon>
        <taxon>Alphaproteobacteria</taxon>
        <taxon>Hyphomicrobiales</taxon>
        <taxon>Rhizobiaceae</taxon>
        <taxon>Liberibacter</taxon>
    </lineage>
</organism>
<feature type="transmembrane region" description="Helical" evidence="1">
    <location>
        <begin position="6"/>
        <end position="26"/>
    </location>
</feature>
<evidence type="ECO:0000313" key="2">
    <source>
        <dbReference type="EMBL" id="ADR51949.1"/>
    </source>
</evidence>